<evidence type="ECO:0000313" key="2">
    <source>
        <dbReference type="Proteomes" id="UP000231056"/>
    </source>
</evidence>
<dbReference type="Gene3D" id="3.40.50.450">
    <property type="match status" value="1"/>
</dbReference>
<name>A0A2M6IT56_9BACT</name>
<proteinExistence type="predicted"/>
<sequence>MKIFFTTTYEGKENFGEYYLKLFQEIKSLGYEHLDNEAAVITYKEYVDKMSRGREEQVKNYHQKMNYIQKADICIIESSAHSLGNGFIVQKAL</sequence>
<reference evidence="1 2" key="1">
    <citation type="submission" date="2017-09" db="EMBL/GenBank/DDBJ databases">
        <title>Depth-based differentiation of microbial function through sediment-hosted aquifers and enrichment of novel symbionts in the deep terrestrial subsurface.</title>
        <authorList>
            <person name="Probst A.J."/>
            <person name="Ladd B."/>
            <person name="Jarett J.K."/>
            <person name="Geller-Mcgrath D.E."/>
            <person name="Sieber C.M."/>
            <person name="Emerson J.B."/>
            <person name="Anantharaman K."/>
            <person name="Thomas B.C."/>
            <person name="Malmstrom R."/>
            <person name="Stieglmeier M."/>
            <person name="Klingl A."/>
            <person name="Woyke T."/>
            <person name="Ryan C.M."/>
            <person name="Banfield J.F."/>
        </authorList>
    </citation>
    <scope>NUCLEOTIDE SEQUENCE [LARGE SCALE GENOMIC DNA]</scope>
    <source>
        <strain evidence="1">CG11_big_fil_rev_8_21_14_0_20_36_8</strain>
    </source>
</reference>
<gene>
    <name evidence="1" type="ORF">COV58_04330</name>
</gene>
<protein>
    <submittedName>
        <fullName evidence="1">Uncharacterized protein</fullName>
    </submittedName>
</protein>
<evidence type="ECO:0000313" key="1">
    <source>
        <dbReference type="EMBL" id="PIQ73096.1"/>
    </source>
</evidence>
<dbReference type="EMBL" id="PCVM01000103">
    <property type="protein sequence ID" value="PIQ73096.1"/>
    <property type="molecule type" value="Genomic_DNA"/>
</dbReference>
<dbReference type="Proteomes" id="UP000231056">
    <property type="component" value="Unassembled WGS sequence"/>
</dbReference>
<dbReference type="AlphaFoldDB" id="A0A2M6IT56"/>
<comment type="caution">
    <text evidence="1">The sequence shown here is derived from an EMBL/GenBank/DDBJ whole genome shotgun (WGS) entry which is preliminary data.</text>
</comment>
<feature type="non-terminal residue" evidence="1">
    <location>
        <position position="93"/>
    </location>
</feature>
<organism evidence="1 2">
    <name type="scientific">Candidatus Roizmanbacteria bacterium CG11_big_fil_rev_8_21_14_0_20_36_8</name>
    <dbReference type="NCBI Taxonomy" id="1974856"/>
    <lineage>
        <taxon>Bacteria</taxon>
        <taxon>Candidatus Roizmaniibacteriota</taxon>
    </lineage>
</organism>
<accession>A0A2M6IT56</accession>